<dbReference type="Proteomes" id="UP000053675">
    <property type="component" value="Unassembled WGS sequence"/>
</dbReference>
<dbReference type="PATRIC" id="fig|472175.3.peg.1834"/>
<dbReference type="STRING" id="472175.EL18_01826"/>
<sequence length="153" mass="15281">MRVAGIMTISLLLGTVGAGAGSITVLENMSEGLPSFSATGDAAKTAAPSIAAPGSESGPKRVSTSVVAIGDPVAREETVAEAPEKKKQKRRMAQSTMVIRGGISGGPAATRPEPDTPGSSTPLMAQKKDGEADSDGSEDPGPPPDGPMLGEPD</sequence>
<evidence type="ECO:0000313" key="3">
    <source>
        <dbReference type="Proteomes" id="UP000053675"/>
    </source>
</evidence>
<proteinExistence type="predicted"/>
<feature type="compositionally biased region" description="Low complexity" evidence="1">
    <location>
        <begin position="42"/>
        <end position="52"/>
    </location>
</feature>
<protein>
    <submittedName>
        <fullName evidence="2">Uncharacterized protein</fullName>
    </submittedName>
</protein>
<comment type="caution">
    <text evidence="2">The sequence shown here is derived from an EMBL/GenBank/DDBJ whole genome shotgun (WGS) entry which is preliminary data.</text>
</comment>
<keyword evidence="3" id="KW-1185">Reference proteome</keyword>
<accession>A0A084UCV0</accession>
<reference evidence="2 3" key="1">
    <citation type="submission" date="2014-05" db="EMBL/GenBank/DDBJ databases">
        <title>Draft Genome Sequence of Nitratireductor basaltis Strain UMTGB225, A Marine Bacterium Isolated from Green Barrel Tunicate.</title>
        <authorList>
            <person name="Gan H.Y."/>
        </authorList>
    </citation>
    <scope>NUCLEOTIDE SEQUENCE [LARGE SCALE GENOMIC DNA]</scope>
    <source>
        <strain evidence="2 3">UMTGB225</strain>
    </source>
</reference>
<feature type="region of interest" description="Disordered" evidence="1">
    <location>
        <begin position="39"/>
        <end position="64"/>
    </location>
</feature>
<feature type="region of interest" description="Disordered" evidence="1">
    <location>
        <begin position="76"/>
        <end position="153"/>
    </location>
</feature>
<dbReference type="AlphaFoldDB" id="A0A084UCV0"/>
<gene>
    <name evidence="2" type="ORF">EL18_01826</name>
</gene>
<feature type="compositionally biased region" description="Basic and acidic residues" evidence="1">
    <location>
        <begin position="76"/>
        <end position="85"/>
    </location>
</feature>
<evidence type="ECO:0000313" key="2">
    <source>
        <dbReference type="EMBL" id="KFB10786.1"/>
    </source>
</evidence>
<evidence type="ECO:0000256" key="1">
    <source>
        <dbReference type="SAM" id="MobiDB-lite"/>
    </source>
</evidence>
<dbReference type="EMBL" id="JMQM01000001">
    <property type="protein sequence ID" value="KFB10786.1"/>
    <property type="molecule type" value="Genomic_DNA"/>
</dbReference>
<organism evidence="2 3">
    <name type="scientific">Nitratireductor basaltis</name>
    <dbReference type="NCBI Taxonomy" id="472175"/>
    <lineage>
        <taxon>Bacteria</taxon>
        <taxon>Pseudomonadati</taxon>
        <taxon>Pseudomonadota</taxon>
        <taxon>Alphaproteobacteria</taxon>
        <taxon>Hyphomicrobiales</taxon>
        <taxon>Phyllobacteriaceae</taxon>
        <taxon>Nitratireductor</taxon>
    </lineage>
</organism>
<name>A0A084UCV0_9HYPH</name>